<proteinExistence type="predicted"/>
<dbReference type="InterPro" id="IPR003439">
    <property type="entry name" value="ABC_transporter-like_ATP-bd"/>
</dbReference>
<keyword evidence="5" id="KW-0067">ATP-binding</keyword>
<evidence type="ECO:0000256" key="5">
    <source>
        <dbReference type="ARBA" id="ARBA00022840"/>
    </source>
</evidence>
<evidence type="ECO:0000256" key="3">
    <source>
        <dbReference type="ARBA" id="ARBA00022741"/>
    </source>
</evidence>
<dbReference type="GO" id="GO:0017004">
    <property type="term" value="P:cytochrome complex assembly"/>
    <property type="evidence" value="ECO:0007669"/>
    <property type="project" value="UniProtKB-KW"/>
</dbReference>
<evidence type="ECO:0000313" key="10">
    <source>
        <dbReference type="Proteomes" id="UP000061603"/>
    </source>
</evidence>
<evidence type="ECO:0000256" key="1">
    <source>
        <dbReference type="ARBA" id="ARBA00022448"/>
    </source>
</evidence>
<dbReference type="GO" id="GO:0005524">
    <property type="term" value="F:ATP binding"/>
    <property type="evidence" value="ECO:0007669"/>
    <property type="project" value="UniProtKB-KW"/>
</dbReference>
<dbReference type="NCBIfam" id="NF010061">
    <property type="entry name" value="PRK13538.1"/>
    <property type="match status" value="1"/>
</dbReference>
<dbReference type="SMART" id="SM00382">
    <property type="entry name" value="AAA"/>
    <property type="match status" value="1"/>
</dbReference>
<keyword evidence="2" id="KW-1003">Cell membrane</keyword>
<dbReference type="STRING" id="1565605.PG1C_03270"/>
<sequence length="201" mass="21509">MLNVSGLACSRGERRLFADVSFSLAAGEWLHVQGENGAGKTSLLRLLVGLSPADAGEIYWRGVAVAAGESDFRRELVYLGHHAAVKDELNALENLQFSAALDGMRLDEQAALAALKRLGLRGREALPVRVLSAGQKRRVLLARLLTRPAALWVLDEVFNALDSGAVQLLGVLLGEHLARGGLAVLTSHQLLPLPGGQRLIL</sequence>
<dbReference type="GO" id="GO:0022857">
    <property type="term" value="F:transmembrane transporter activity"/>
    <property type="evidence" value="ECO:0007669"/>
    <property type="project" value="InterPro"/>
</dbReference>
<dbReference type="SUPFAM" id="SSF52540">
    <property type="entry name" value="P-loop containing nucleoside triphosphate hydrolases"/>
    <property type="match status" value="1"/>
</dbReference>
<dbReference type="PROSITE" id="PS50893">
    <property type="entry name" value="ABC_TRANSPORTER_2"/>
    <property type="match status" value="1"/>
</dbReference>
<keyword evidence="4" id="KW-0201">Cytochrome c-type biogenesis</keyword>
<dbReference type="Gene3D" id="3.40.50.300">
    <property type="entry name" value="P-loop containing nucleotide triphosphate hydrolases"/>
    <property type="match status" value="1"/>
</dbReference>
<dbReference type="InterPro" id="IPR027417">
    <property type="entry name" value="P-loop_NTPase"/>
</dbReference>
<dbReference type="EMBL" id="CP010554">
    <property type="protein sequence ID" value="AJP49376.1"/>
    <property type="molecule type" value="Genomic_DNA"/>
</dbReference>
<name>A0A0C5JQ37_9PROT</name>
<evidence type="ECO:0000256" key="2">
    <source>
        <dbReference type="ARBA" id="ARBA00022475"/>
    </source>
</evidence>
<dbReference type="InterPro" id="IPR005895">
    <property type="entry name" value="ABC_transptr_haem_export_CcmA"/>
</dbReference>
<dbReference type="PANTHER" id="PTHR43499:SF1">
    <property type="entry name" value="ABC TRANSPORTER I FAMILY MEMBER 1"/>
    <property type="match status" value="1"/>
</dbReference>
<keyword evidence="10" id="KW-1185">Reference proteome</keyword>
<keyword evidence="1" id="KW-0813">Transport</keyword>
<evidence type="ECO:0000259" key="8">
    <source>
        <dbReference type="PROSITE" id="PS50893"/>
    </source>
</evidence>
<organism evidence="9 10">
    <name type="scientific">Rugosibacter aromaticivorans</name>
    <dbReference type="NCBI Taxonomy" id="1565605"/>
    <lineage>
        <taxon>Bacteria</taxon>
        <taxon>Pseudomonadati</taxon>
        <taxon>Pseudomonadota</taxon>
        <taxon>Betaproteobacteria</taxon>
        <taxon>Nitrosomonadales</taxon>
        <taxon>Sterolibacteriaceae</taxon>
        <taxon>Rugosibacter</taxon>
    </lineage>
</organism>
<dbReference type="GO" id="GO:0016887">
    <property type="term" value="F:ATP hydrolysis activity"/>
    <property type="evidence" value="ECO:0007669"/>
    <property type="project" value="InterPro"/>
</dbReference>
<accession>A0A0C5JQ37</accession>
<feature type="domain" description="ABC transporter" evidence="8">
    <location>
        <begin position="2"/>
        <end position="201"/>
    </location>
</feature>
<dbReference type="Proteomes" id="UP000061603">
    <property type="component" value="Chromosome"/>
</dbReference>
<keyword evidence="6" id="KW-1278">Translocase</keyword>
<evidence type="ECO:0000256" key="6">
    <source>
        <dbReference type="ARBA" id="ARBA00022967"/>
    </source>
</evidence>
<dbReference type="InterPro" id="IPR003593">
    <property type="entry name" value="AAA+_ATPase"/>
</dbReference>
<dbReference type="PANTHER" id="PTHR43499">
    <property type="entry name" value="ABC TRANSPORTER I FAMILY MEMBER 1"/>
    <property type="match status" value="1"/>
</dbReference>
<dbReference type="PATRIC" id="fig|1565605.3.peg.686"/>
<evidence type="ECO:0000256" key="4">
    <source>
        <dbReference type="ARBA" id="ARBA00022748"/>
    </source>
</evidence>
<dbReference type="HOGENOM" id="CLU_000604_1_2_4"/>
<dbReference type="PROSITE" id="PS00211">
    <property type="entry name" value="ABC_TRANSPORTER_1"/>
    <property type="match status" value="1"/>
</dbReference>
<evidence type="ECO:0000313" key="9">
    <source>
        <dbReference type="EMBL" id="AJP49376.1"/>
    </source>
</evidence>
<dbReference type="Pfam" id="PF00005">
    <property type="entry name" value="ABC_tran"/>
    <property type="match status" value="1"/>
</dbReference>
<reference evidence="9 10" key="1">
    <citation type="journal article" date="2015" name="Genome Announc.">
        <title>Complete Genome Sequence of a Novel Bacterium within the Family Rhodocyclaceae That Degrades Polycyclic Aromatic Hydrocarbons.</title>
        <authorList>
            <person name="Singleton D.R."/>
            <person name="Dickey A.N."/>
            <person name="Scholl E.H."/>
            <person name="Wright F.A."/>
            <person name="Aitken M.D."/>
        </authorList>
    </citation>
    <scope>NUCLEOTIDE SEQUENCE [LARGE SCALE GENOMIC DNA]</scope>
    <source>
        <strain evidence="10">PG1-Ca6</strain>
    </source>
</reference>
<keyword evidence="7" id="KW-0472">Membrane</keyword>
<keyword evidence="3" id="KW-0547">Nucleotide-binding</keyword>
<dbReference type="NCBIfam" id="TIGR01189">
    <property type="entry name" value="ccmA"/>
    <property type="match status" value="1"/>
</dbReference>
<dbReference type="InterPro" id="IPR017871">
    <property type="entry name" value="ABC_transporter-like_CS"/>
</dbReference>
<evidence type="ECO:0000256" key="7">
    <source>
        <dbReference type="ARBA" id="ARBA00023136"/>
    </source>
</evidence>
<protein>
    <recommendedName>
        <fullName evidence="8">ABC transporter domain-containing protein</fullName>
    </recommendedName>
</protein>
<gene>
    <name evidence="9" type="ORF">PG1C_03270</name>
</gene>
<dbReference type="KEGG" id="rbu:PG1C_03270"/>
<dbReference type="AlphaFoldDB" id="A0A0C5JQ37"/>